<evidence type="ECO:0000313" key="1">
    <source>
        <dbReference type="EMBL" id="MBB3927225.1"/>
    </source>
</evidence>
<sequence length="145" mass="16066">MAFKFMVGASNEEKLPQPTNEQVMEGTAALIRAQGKIHREVEATTSAVSPDPKGVNPLPIGVARNRVTSKHLAIVCPSVFDLERGLNLHNAKRPDQALALGCRYLRPGEQGVRMQQVGNVQEIMFDTRDGSHSYWGYVAHFVWEP</sequence>
<evidence type="ECO:0000313" key="2">
    <source>
        <dbReference type="Proteomes" id="UP000571950"/>
    </source>
</evidence>
<dbReference type="AlphaFoldDB" id="A0A7W6FQR1"/>
<accession>A0A7W6FQR1</accession>
<dbReference type="Proteomes" id="UP000571950">
    <property type="component" value="Unassembled WGS sequence"/>
</dbReference>
<gene>
    <name evidence="1" type="ORF">GGR43_002948</name>
</gene>
<protein>
    <submittedName>
        <fullName evidence="1">Uncharacterized protein</fullName>
    </submittedName>
</protein>
<name>A0A7W6FQR1_9SPHN</name>
<dbReference type="RefSeq" id="WP_188072726.1">
    <property type="nucleotide sequence ID" value="NZ_BSPS01000013.1"/>
</dbReference>
<organism evidence="1 2">
    <name type="scientific">Sphingobium jiangsuense</name>
    <dbReference type="NCBI Taxonomy" id="870476"/>
    <lineage>
        <taxon>Bacteria</taxon>
        <taxon>Pseudomonadati</taxon>
        <taxon>Pseudomonadota</taxon>
        <taxon>Alphaproteobacteria</taxon>
        <taxon>Sphingomonadales</taxon>
        <taxon>Sphingomonadaceae</taxon>
        <taxon>Sphingobium</taxon>
    </lineage>
</organism>
<dbReference type="EMBL" id="JACIDT010000010">
    <property type="protein sequence ID" value="MBB3927225.1"/>
    <property type="molecule type" value="Genomic_DNA"/>
</dbReference>
<reference evidence="1 2" key="1">
    <citation type="submission" date="2020-08" db="EMBL/GenBank/DDBJ databases">
        <title>Genomic Encyclopedia of Type Strains, Phase IV (KMG-IV): sequencing the most valuable type-strain genomes for metagenomic binning, comparative biology and taxonomic classification.</title>
        <authorList>
            <person name="Goeker M."/>
        </authorList>
    </citation>
    <scope>NUCLEOTIDE SEQUENCE [LARGE SCALE GENOMIC DNA]</scope>
    <source>
        <strain evidence="1 2">DSM 26189</strain>
    </source>
</reference>
<comment type="caution">
    <text evidence="1">The sequence shown here is derived from an EMBL/GenBank/DDBJ whole genome shotgun (WGS) entry which is preliminary data.</text>
</comment>
<proteinExistence type="predicted"/>
<keyword evidence="2" id="KW-1185">Reference proteome</keyword>